<evidence type="ECO:0000256" key="1">
    <source>
        <dbReference type="ARBA" id="ARBA00004141"/>
    </source>
</evidence>
<dbReference type="Pfam" id="PF01284">
    <property type="entry name" value="MARVEL"/>
    <property type="match status" value="1"/>
</dbReference>
<evidence type="ECO:0000256" key="5">
    <source>
        <dbReference type="PROSITE-ProRule" id="PRU00581"/>
    </source>
</evidence>
<dbReference type="PROSITE" id="PS51225">
    <property type="entry name" value="MARVEL"/>
    <property type="match status" value="1"/>
</dbReference>
<dbReference type="EMBL" id="OV696701">
    <property type="protein sequence ID" value="CAH1247881.1"/>
    <property type="molecule type" value="Genomic_DNA"/>
</dbReference>
<feature type="transmembrane region" description="Helical" evidence="7">
    <location>
        <begin position="121"/>
        <end position="143"/>
    </location>
</feature>
<evidence type="ECO:0000313" key="9">
    <source>
        <dbReference type="EMBL" id="CAH1247881.1"/>
    </source>
</evidence>
<feature type="region of interest" description="Disordered" evidence="6">
    <location>
        <begin position="190"/>
        <end position="212"/>
    </location>
</feature>
<feature type="domain" description="MARVEL" evidence="8">
    <location>
        <begin position="47"/>
        <end position="173"/>
    </location>
</feature>
<evidence type="ECO:0000256" key="7">
    <source>
        <dbReference type="SAM" id="Phobius"/>
    </source>
</evidence>
<feature type="transmembrane region" description="Helical" evidence="7">
    <location>
        <begin position="81"/>
        <end position="101"/>
    </location>
</feature>
<dbReference type="OrthoDB" id="10028364at2759"/>
<proteinExistence type="predicted"/>
<evidence type="ECO:0000313" key="10">
    <source>
        <dbReference type="Proteomes" id="UP000838412"/>
    </source>
</evidence>
<dbReference type="PANTHER" id="PTHR22776:SF49">
    <property type="entry name" value="MARVEL DOMAIN-CONTAINING PROTEIN"/>
    <property type="match status" value="1"/>
</dbReference>
<dbReference type="GO" id="GO:0016020">
    <property type="term" value="C:membrane"/>
    <property type="evidence" value="ECO:0007669"/>
    <property type="project" value="UniProtKB-SubCell"/>
</dbReference>
<dbReference type="InterPro" id="IPR050578">
    <property type="entry name" value="MARVEL-CKLF_proteins"/>
</dbReference>
<keyword evidence="4 5" id="KW-0472">Membrane</keyword>
<reference evidence="9" key="1">
    <citation type="submission" date="2022-01" db="EMBL/GenBank/DDBJ databases">
        <authorList>
            <person name="Braso-Vives M."/>
        </authorList>
    </citation>
    <scope>NUCLEOTIDE SEQUENCE</scope>
</reference>
<dbReference type="InterPro" id="IPR008253">
    <property type="entry name" value="Marvel"/>
</dbReference>
<organism evidence="9 10">
    <name type="scientific">Branchiostoma lanceolatum</name>
    <name type="common">Common lancelet</name>
    <name type="synonym">Amphioxus lanceolatum</name>
    <dbReference type="NCBI Taxonomy" id="7740"/>
    <lineage>
        <taxon>Eukaryota</taxon>
        <taxon>Metazoa</taxon>
        <taxon>Chordata</taxon>
        <taxon>Cephalochordata</taxon>
        <taxon>Leptocardii</taxon>
        <taxon>Amphioxiformes</taxon>
        <taxon>Branchiostomatidae</taxon>
        <taxon>Branchiostoma</taxon>
    </lineage>
</organism>
<dbReference type="AlphaFoldDB" id="A0A8K0EDN3"/>
<gene>
    <name evidence="9" type="primary">CMTM4</name>
    <name evidence="9" type="ORF">BLAG_LOCUS9415</name>
</gene>
<keyword evidence="10" id="KW-1185">Reference proteome</keyword>
<protein>
    <submittedName>
        <fullName evidence="9">CMTM4 protein</fullName>
    </submittedName>
</protein>
<evidence type="ECO:0000256" key="3">
    <source>
        <dbReference type="ARBA" id="ARBA00022989"/>
    </source>
</evidence>
<dbReference type="Proteomes" id="UP000838412">
    <property type="component" value="Chromosome 16"/>
</dbReference>
<accession>A0A8K0EDN3</accession>
<evidence type="ECO:0000256" key="2">
    <source>
        <dbReference type="ARBA" id="ARBA00022692"/>
    </source>
</evidence>
<feature type="transmembrane region" description="Helical" evidence="7">
    <location>
        <begin position="47"/>
        <end position="69"/>
    </location>
</feature>
<dbReference type="PANTHER" id="PTHR22776">
    <property type="entry name" value="MARVEL-CONTAINING POTENTIAL LIPID RAFT-ASSOCIATED PROTEIN"/>
    <property type="match status" value="1"/>
</dbReference>
<sequence length="212" mass="23514">MPILLWWFPAVVEDRETSTTTTTFPDGSQSTTQTVRSRMGLTIDKEFVKSVPGVLKLVQMFLCFMAFLLSEIGVCFWTCGAYNFFSFVTITSLLYELWIFLWYLSHGYMKISRVCWEKVDFIGTCVVIGLNLLASIILAAQAYDGTGSAAAAFGFFATISFIAGAYVTWKLWKEGQEKVRIAKLEAQAAAGSPDFEQGSPPPYDSAINPNAI</sequence>
<keyword evidence="3 7" id="KW-1133">Transmembrane helix</keyword>
<keyword evidence="2 5" id="KW-0812">Transmembrane</keyword>
<evidence type="ECO:0000256" key="4">
    <source>
        <dbReference type="ARBA" id="ARBA00023136"/>
    </source>
</evidence>
<name>A0A8K0EDN3_BRALA</name>
<evidence type="ECO:0000259" key="8">
    <source>
        <dbReference type="PROSITE" id="PS51225"/>
    </source>
</evidence>
<comment type="subcellular location">
    <subcellularLocation>
        <location evidence="1">Membrane</location>
        <topology evidence="1">Multi-pass membrane protein</topology>
    </subcellularLocation>
</comment>
<feature type="transmembrane region" description="Helical" evidence="7">
    <location>
        <begin position="149"/>
        <end position="169"/>
    </location>
</feature>
<evidence type="ECO:0000256" key="6">
    <source>
        <dbReference type="SAM" id="MobiDB-lite"/>
    </source>
</evidence>